<evidence type="ECO:0000313" key="6">
    <source>
        <dbReference type="Proteomes" id="UP000298663"/>
    </source>
</evidence>
<comment type="catalytic activity">
    <reaction evidence="1">
        <text>ATP + H2O = ADP + phosphate + H(+)</text>
        <dbReference type="Rhea" id="RHEA:13065"/>
        <dbReference type="ChEBI" id="CHEBI:15377"/>
        <dbReference type="ChEBI" id="CHEBI:15378"/>
        <dbReference type="ChEBI" id="CHEBI:30616"/>
        <dbReference type="ChEBI" id="CHEBI:43474"/>
        <dbReference type="ChEBI" id="CHEBI:456216"/>
        <dbReference type="EC" id="5.6.2.3"/>
    </reaction>
</comment>
<dbReference type="Pfam" id="PF21530">
    <property type="entry name" value="Pif1_2B_dom"/>
    <property type="match status" value="1"/>
</dbReference>
<comment type="cofactor">
    <cofactor evidence="1">
        <name>Mg(2+)</name>
        <dbReference type="ChEBI" id="CHEBI:18420"/>
    </cofactor>
</comment>
<dbReference type="Proteomes" id="UP000298663">
    <property type="component" value="Unassembled WGS sequence"/>
</dbReference>
<reference evidence="5 6" key="1">
    <citation type="journal article" date="2015" name="Genome Biol.">
        <title>Comparative genomics of Steinernema reveals deeply conserved gene regulatory networks.</title>
        <authorList>
            <person name="Dillman A.R."/>
            <person name="Macchietto M."/>
            <person name="Porter C.F."/>
            <person name="Rogers A."/>
            <person name="Williams B."/>
            <person name="Antoshechkin I."/>
            <person name="Lee M.M."/>
            <person name="Goodwin Z."/>
            <person name="Lu X."/>
            <person name="Lewis E.E."/>
            <person name="Goodrich-Blair H."/>
            <person name="Stock S.P."/>
            <person name="Adams B.J."/>
            <person name="Sternberg P.W."/>
            <person name="Mortazavi A."/>
        </authorList>
    </citation>
    <scope>NUCLEOTIDE SEQUENCE [LARGE SCALE GENOMIC DNA]</scope>
    <source>
        <strain evidence="5 6">ALL</strain>
    </source>
</reference>
<dbReference type="Pfam" id="PF05970">
    <property type="entry name" value="PIF1"/>
    <property type="match status" value="1"/>
</dbReference>
<dbReference type="InterPro" id="IPR010285">
    <property type="entry name" value="DNA_helicase_pif1-like_DEAD"/>
</dbReference>
<dbReference type="EMBL" id="AZBU02000001">
    <property type="protein sequence ID" value="TMS35084.1"/>
    <property type="molecule type" value="Genomic_DNA"/>
</dbReference>
<dbReference type="FunFam" id="3.40.50.300:FF:000805">
    <property type="entry name" value="ATP-dependent DNA helicase PIF1"/>
    <property type="match status" value="1"/>
</dbReference>
<feature type="domain" description="DNA helicase Pif1-like 2B" evidence="4">
    <location>
        <begin position="413"/>
        <end position="446"/>
    </location>
</feature>
<dbReference type="SUPFAM" id="SSF52540">
    <property type="entry name" value="P-loop containing nucleoside triphosphate hydrolases"/>
    <property type="match status" value="2"/>
</dbReference>
<evidence type="ECO:0000256" key="2">
    <source>
        <dbReference type="SAM" id="MobiDB-lite"/>
    </source>
</evidence>
<dbReference type="InterPro" id="IPR027417">
    <property type="entry name" value="P-loop_NTPase"/>
</dbReference>
<dbReference type="GO" id="GO:0000723">
    <property type="term" value="P:telomere maintenance"/>
    <property type="evidence" value="ECO:0007669"/>
    <property type="project" value="InterPro"/>
</dbReference>
<keyword evidence="6" id="KW-1185">Reference proteome</keyword>
<gene>
    <name evidence="5" type="ORF">L596_002554</name>
</gene>
<feature type="region of interest" description="Disordered" evidence="2">
    <location>
        <begin position="112"/>
        <end position="148"/>
    </location>
</feature>
<dbReference type="GO" id="GO:0006281">
    <property type="term" value="P:DNA repair"/>
    <property type="evidence" value="ECO:0007669"/>
    <property type="project" value="UniProtKB-KW"/>
</dbReference>
<dbReference type="InterPro" id="IPR049163">
    <property type="entry name" value="Pif1-like_2B_dom"/>
</dbReference>
<feature type="compositionally biased region" description="Polar residues" evidence="2">
    <location>
        <begin position="112"/>
        <end position="132"/>
    </location>
</feature>
<dbReference type="GO" id="GO:0016887">
    <property type="term" value="F:ATP hydrolysis activity"/>
    <property type="evidence" value="ECO:0007669"/>
    <property type="project" value="RHEA"/>
</dbReference>
<protein>
    <recommendedName>
        <fullName evidence="1">ATP-dependent DNA helicase</fullName>
        <ecNumber evidence="1">5.6.2.3</ecNumber>
    </recommendedName>
</protein>
<keyword evidence="1" id="KW-0234">DNA repair</keyword>
<keyword evidence="1" id="KW-0547">Nucleotide-binding</keyword>
<proteinExistence type="inferred from homology"/>
<dbReference type="InterPro" id="IPR051055">
    <property type="entry name" value="PIF1_helicase"/>
</dbReference>
<dbReference type="OrthoDB" id="5865712at2759"/>
<dbReference type="STRING" id="34508.A0A4U8UPN9"/>
<evidence type="ECO:0000259" key="3">
    <source>
        <dbReference type="Pfam" id="PF05970"/>
    </source>
</evidence>
<evidence type="ECO:0000313" key="5">
    <source>
        <dbReference type="EMBL" id="TMS35084.1"/>
    </source>
</evidence>
<dbReference type="AlphaFoldDB" id="A0A4U8UPN9"/>
<dbReference type="CDD" id="cd18037">
    <property type="entry name" value="DEXSc_Pif1_like"/>
    <property type="match status" value="1"/>
</dbReference>
<feature type="compositionally biased region" description="Polar residues" evidence="2">
    <location>
        <begin position="139"/>
        <end position="148"/>
    </location>
</feature>
<keyword evidence="1" id="KW-0227">DNA damage</keyword>
<reference evidence="5 6" key="2">
    <citation type="journal article" date="2019" name="G3 (Bethesda)">
        <title>Hybrid Assembly of the Genome of the Entomopathogenic Nematode Steinernema carpocapsae Identifies the X-Chromosome.</title>
        <authorList>
            <person name="Serra L."/>
            <person name="Macchietto M."/>
            <person name="Macias-Munoz A."/>
            <person name="McGill C.J."/>
            <person name="Rodriguez I.M."/>
            <person name="Rodriguez B."/>
            <person name="Murad R."/>
            <person name="Mortazavi A."/>
        </authorList>
    </citation>
    <scope>NUCLEOTIDE SEQUENCE [LARGE SCALE GENOMIC DNA]</scope>
    <source>
        <strain evidence="5 6">ALL</strain>
    </source>
</reference>
<keyword evidence="1" id="KW-0378">Hydrolase</keyword>
<evidence type="ECO:0000256" key="1">
    <source>
        <dbReference type="RuleBase" id="RU363044"/>
    </source>
</evidence>
<keyword evidence="1" id="KW-0347">Helicase</keyword>
<dbReference type="Gene3D" id="3.40.50.300">
    <property type="entry name" value="P-loop containing nucleotide triphosphate hydrolases"/>
    <property type="match status" value="1"/>
</dbReference>
<sequence>MQQRFLPPPGRVFGRNIKQGMGSIEIKNRAMVVSLTNCAPDRLNVFLKSLDAKLALMREVAIKNKQNPTRTPVTTKSELINGLPNVFHVLSPLSVVEIRELQKLRGQTLTKSPVRNPLQTLNGNSAAVTPTSRSRKRPQASTSSSDSSIGLCDEQKRVINVVIREKRNLFFTGAAGTGKSLVLKKIIGLLPAASTFVTAATGVAACQLGGITLHSFMGIGTGTATLASCIRMVEQKKGLVSQYKACTHLVIDEISMVDADYFEKMEAVAKAIRRNDRPFGGIQLIITGDFLQLPPVTPHGKTPKFCFQTAAWDRCVKQTIILRKVHRQNDQRFIEILNQIRVGNCDYEATLDIQSTCKNRFVPEKGIVATKLCTHTKDAEALNLRNLDALEGRACYFIAQDETIVPDVLNKGVPRDLVMKVGAQVMLTKNLDLSKGMSNGSRGIVLSSARMVTLWSDSWTSGHLPKAWR</sequence>
<keyword evidence="1" id="KW-0233">DNA recombination</keyword>
<dbReference type="PANTHER" id="PTHR47642:SF7">
    <property type="entry name" value="ATP-DEPENDENT DNA HELICASE PIF1"/>
    <property type="match status" value="1"/>
</dbReference>
<name>A0A4U8UPN9_STECR</name>
<dbReference type="GO" id="GO:0006310">
    <property type="term" value="P:DNA recombination"/>
    <property type="evidence" value="ECO:0007669"/>
    <property type="project" value="UniProtKB-KW"/>
</dbReference>
<dbReference type="GO" id="GO:0005524">
    <property type="term" value="F:ATP binding"/>
    <property type="evidence" value="ECO:0007669"/>
    <property type="project" value="UniProtKB-KW"/>
</dbReference>
<dbReference type="EC" id="5.6.2.3" evidence="1"/>
<evidence type="ECO:0000259" key="4">
    <source>
        <dbReference type="Pfam" id="PF21530"/>
    </source>
</evidence>
<comment type="caution">
    <text evidence="5">The sequence shown here is derived from an EMBL/GenBank/DDBJ whole genome shotgun (WGS) entry which is preliminary data.</text>
</comment>
<comment type="similarity">
    <text evidence="1">Belongs to the helicase family.</text>
</comment>
<dbReference type="GO" id="GO:0043139">
    <property type="term" value="F:5'-3' DNA helicase activity"/>
    <property type="evidence" value="ECO:0007669"/>
    <property type="project" value="UniProtKB-EC"/>
</dbReference>
<dbReference type="PANTHER" id="PTHR47642">
    <property type="entry name" value="ATP-DEPENDENT DNA HELICASE"/>
    <property type="match status" value="1"/>
</dbReference>
<keyword evidence="1" id="KW-0067">ATP-binding</keyword>
<accession>A0A4U8UPN9</accession>
<feature type="domain" description="DNA helicase Pif1-like DEAD-box helicase" evidence="3">
    <location>
        <begin position="151"/>
        <end position="348"/>
    </location>
</feature>
<organism evidence="5 6">
    <name type="scientific">Steinernema carpocapsae</name>
    <name type="common">Entomopathogenic nematode</name>
    <dbReference type="NCBI Taxonomy" id="34508"/>
    <lineage>
        <taxon>Eukaryota</taxon>
        <taxon>Metazoa</taxon>
        <taxon>Ecdysozoa</taxon>
        <taxon>Nematoda</taxon>
        <taxon>Chromadorea</taxon>
        <taxon>Rhabditida</taxon>
        <taxon>Tylenchina</taxon>
        <taxon>Panagrolaimomorpha</taxon>
        <taxon>Strongyloidoidea</taxon>
        <taxon>Steinernematidae</taxon>
        <taxon>Steinernema</taxon>
    </lineage>
</organism>